<evidence type="ECO:0000313" key="1">
    <source>
        <dbReference type="EMBL" id="KAK4651736.1"/>
    </source>
</evidence>
<dbReference type="RefSeq" id="XP_062740711.1">
    <property type="nucleotide sequence ID" value="XM_062891773.1"/>
</dbReference>
<dbReference type="Proteomes" id="UP001323405">
    <property type="component" value="Unassembled WGS sequence"/>
</dbReference>
<evidence type="ECO:0000313" key="2">
    <source>
        <dbReference type="Proteomes" id="UP001323405"/>
    </source>
</evidence>
<comment type="caution">
    <text evidence="1">The sequence shown here is derived from an EMBL/GenBank/DDBJ whole genome shotgun (WGS) entry which is preliminary data.</text>
</comment>
<organism evidence="1 2">
    <name type="scientific">Podospora pseudocomata</name>
    <dbReference type="NCBI Taxonomy" id="2093779"/>
    <lineage>
        <taxon>Eukaryota</taxon>
        <taxon>Fungi</taxon>
        <taxon>Dikarya</taxon>
        <taxon>Ascomycota</taxon>
        <taxon>Pezizomycotina</taxon>
        <taxon>Sordariomycetes</taxon>
        <taxon>Sordariomycetidae</taxon>
        <taxon>Sordariales</taxon>
        <taxon>Podosporaceae</taxon>
        <taxon>Podospora</taxon>
    </lineage>
</organism>
<dbReference type="GeneID" id="87911680"/>
<dbReference type="EMBL" id="JAFFHA010000008">
    <property type="protein sequence ID" value="KAK4651736.1"/>
    <property type="molecule type" value="Genomic_DNA"/>
</dbReference>
<sequence length="60" mass="7050">MEDWDLVIPNYQTPGRHNRGLLCQRGCHQPVVWEAASWTVCFLRLRTKATRRTPVSWKLA</sequence>
<proteinExistence type="predicted"/>
<reference evidence="1 2" key="1">
    <citation type="journal article" date="2023" name="bioRxiv">
        <title>High-quality genome assemblies of four members of thePodospora anserinaspecies complex.</title>
        <authorList>
            <person name="Ament-Velasquez S.L."/>
            <person name="Vogan A.A."/>
            <person name="Wallerman O."/>
            <person name="Hartmann F."/>
            <person name="Gautier V."/>
            <person name="Silar P."/>
            <person name="Giraud T."/>
            <person name="Johannesson H."/>
        </authorList>
    </citation>
    <scope>NUCLEOTIDE SEQUENCE [LARGE SCALE GENOMIC DNA]</scope>
    <source>
        <strain evidence="1 2">CBS 415.72m</strain>
    </source>
</reference>
<accession>A0ABR0G7N6</accession>
<protein>
    <submittedName>
        <fullName evidence="1">Uncharacterized protein</fullName>
    </submittedName>
</protein>
<gene>
    <name evidence="1" type="ORF">QC762_600786</name>
</gene>
<name>A0ABR0G7N6_9PEZI</name>
<keyword evidence="2" id="KW-1185">Reference proteome</keyword>